<dbReference type="SMART" id="SM00825">
    <property type="entry name" value="PKS_KS"/>
    <property type="match status" value="1"/>
</dbReference>
<sequence length="647" mass="65954">MCGADAGVYVGASSQDYNKLLLAQQQGASRSAYTPYSGTGAALSVLAGRVAYTCNMHGPSIVCDTACSSALVAIHGASSALRLGQCPSALAGGVNLTLTPDTPAAFQAAGMLAMDGRCKTLSAEADGYVRAEACGLLQLETMVSVGAATAADDPVRQPLGVLAGSAVNQDGRSSALTAPNGPAQQAVIRSALQSGGTMHHSISSLQMHGTGTPLGDPIEVSAAAAVLIPKGSSRQPLAMLASKSWCGHAEPCAGVMGVMLAAQGQVQQATLPILHLRAMNPSVAAAVGDGGERMVAARQLAPKPLSSPLQPSRATDDDDGLWQPLDATGISAFAFQGTNAHAVMLASPPAMHSADHSLTQLQGTLPAATDKKADRQTVRKTQLVWARKHYWSPSAPHSTLLHRFLPAQPTSAAATFEVSLAHPKLAPLANLSLTGSKRLMVPSMALIAMASAAVRALSLSPASTSSASSNASTALTDGVLSAPHLLSHAAYAQLSLLCSVDAATGALRVSGFGPKKWSKPKSMLSCATMHVSEAASLASSNVAREQQQQPSAVALSILGHAARWAVQHSRMANGEDGAQDFVQVAYPGGAAAADGSGESSSLVPASDYEPDVAACCMAEAELALQVLQGQGMLAGFEVWRIQADDSL</sequence>
<evidence type="ECO:0000313" key="5">
    <source>
        <dbReference type="EMBL" id="CAE0494822.1"/>
    </source>
</evidence>
<dbReference type="InterPro" id="IPR016039">
    <property type="entry name" value="Thiolase-like"/>
</dbReference>
<feature type="domain" description="Ketosynthase family 3 (KS3)" evidence="4">
    <location>
        <begin position="1"/>
        <end position="346"/>
    </location>
</feature>
<dbReference type="PROSITE" id="PS52004">
    <property type="entry name" value="KS3_2"/>
    <property type="match status" value="1"/>
</dbReference>
<protein>
    <recommendedName>
        <fullName evidence="4">Ketosynthase family 3 (KS3) domain-containing protein</fullName>
    </recommendedName>
</protein>
<name>A0A7S3QW51_DUNTE</name>
<dbReference type="PANTHER" id="PTHR43775">
    <property type="entry name" value="FATTY ACID SYNTHASE"/>
    <property type="match status" value="1"/>
</dbReference>
<keyword evidence="3" id="KW-0808">Transferase</keyword>
<organism evidence="5">
    <name type="scientific">Dunaliella tertiolecta</name>
    <name type="common">Green alga</name>
    <dbReference type="NCBI Taxonomy" id="3047"/>
    <lineage>
        <taxon>Eukaryota</taxon>
        <taxon>Viridiplantae</taxon>
        <taxon>Chlorophyta</taxon>
        <taxon>core chlorophytes</taxon>
        <taxon>Chlorophyceae</taxon>
        <taxon>CS clade</taxon>
        <taxon>Chlamydomonadales</taxon>
        <taxon>Dunaliellaceae</taxon>
        <taxon>Dunaliella</taxon>
    </lineage>
</organism>
<reference evidence="5" key="1">
    <citation type="submission" date="2021-01" db="EMBL/GenBank/DDBJ databases">
        <authorList>
            <person name="Corre E."/>
            <person name="Pelletier E."/>
            <person name="Niang G."/>
            <person name="Scheremetjew M."/>
            <person name="Finn R."/>
            <person name="Kale V."/>
            <person name="Holt S."/>
            <person name="Cochrane G."/>
            <person name="Meng A."/>
            <person name="Brown T."/>
            <person name="Cohen L."/>
        </authorList>
    </citation>
    <scope>NUCLEOTIDE SEQUENCE</scope>
    <source>
        <strain evidence="5">CCMP1320</strain>
    </source>
</reference>
<gene>
    <name evidence="5" type="ORF">DTER00134_LOCUS9895</name>
</gene>
<accession>A0A7S3QW51</accession>
<dbReference type="AlphaFoldDB" id="A0A7S3QW51"/>
<evidence type="ECO:0000259" key="4">
    <source>
        <dbReference type="PROSITE" id="PS52004"/>
    </source>
</evidence>
<dbReference type="GO" id="GO:0004312">
    <property type="term" value="F:fatty acid synthase activity"/>
    <property type="evidence" value="ECO:0007669"/>
    <property type="project" value="TreeGrafter"/>
</dbReference>
<dbReference type="InterPro" id="IPR014031">
    <property type="entry name" value="Ketoacyl_synth_C"/>
</dbReference>
<dbReference type="SUPFAM" id="SSF53901">
    <property type="entry name" value="Thiolase-like"/>
    <property type="match status" value="1"/>
</dbReference>
<dbReference type="GO" id="GO:0006633">
    <property type="term" value="P:fatty acid biosynthetic process"/>
    <property type="evidence" value="ECO:0007669"/>
    <property type="project" value="TreeGrafter"/>
</dbReference>
<dbReference type="InterPro" id="IPR014030">
    <property type="entry name" value="Ketoacyl_synth_N"/>
</dbReference>
<dbReference type="Pfam" id="PF00109">
    <property type="entry name" value="ketoacyl-synt"/>
    <property type="match status" value="1"/>
</dbReference>
<dbReference type="CDD" id="cd00833">
    <property type="entry name" value="PKS"/>
    <property type="match status" value="1"/>
</dbReference>
<dbReference type="PANTHER" id="PTHR43775:SF37">
    <property type="entry name" value="SI:DKEY-61P9.11"/>
    <property type="match status" value="1"/>
</dbReference>
<dbReference type="InterPro" id="IPR050091">
    <property type="entry name" value="PKS_NRPS_Biosynth_Enz"/>
</dbReference>
<comment type="similarity">
    <text evidence="3">Belongs to the thiolase-like superfamily. Beta-ketoacyl-ACP synthases family.</text>
</comment>
<dbReference type="EMBL" id="HBIP01016869">
    <property type="protein sequence ID" value="CAE0494822.1"/>
    <property type="molecule type" value="Transcribed_RNA"/>
</dbReference>
<evidence type="ECO:0000256" key="3">
    <source>
        <dbReference type="RuleBase" id="RU003694"/>
    </source>
</evidence>
<evidence type="ECO:0000256" key="2">
    <source>
        <dbReference type="ARBA" id="ARBA00022553"/>
    </source>
</evidence>
<dbReference type="InterPro" id="IPR020841">
    <property type="entry name" value="PKS_Beta-ketoAc_synthase_dom"/>
</dbReference>
<keyword evidence="2" id="KW-0597">Phosphoprotein</keyword>
<keyword evidence="1" id="KW-0596">Phosphopantetheine</keyword>
<proteinExistence type="inferred from homology"/>
<evidence type="ECO:0000256" key="1">
    <source>
        <dbReference type="ARBA" id="ARBA00022450"/>
    </source>
</evidence>
<dbReference type="Pfam" id="PF02801">
    <property type="entry name" value="Ketoacyl-synt_C"/>
    <property type="match status" value="1"/>
</dbReference>
<dbReference type="Gene3D" id="3.40.47.10">
    <property type="match status" value="1"/>
</dbReference>